<dbReference type="Pfam" id="PF13649">
    <property type="entry name" value="Methyltransf_25"/>
    <property type="match status" value="1"/>
</dbReference>
<dbReference type="EMBL" id="FPJE01000006">
    <property type="protein sequence ID" value="SFW36482.1"/>
    <property type="molecule type" value="Genomic_DNA"/>
</dbReference>
<dbReference type="PANTHER" id="PTHR42912:SF80">
    <property type="entry name" value="METHYLTRANSFERASE DOMAIN-CONTAINING PROTEIN"/>
    <property type="match status" value="1"/>
</dbReference>
<dbReference type="CDD" id="cd02440">
    <property type="entry name" value="AdoMet_MTases"/>
    <property type="match status" value="1"/>
</dbReference>
<keyword evidence="2" id="KW-0489">Methyltransferase</keyword>
<keyword evidence="3" id="KW-1185">Reference proteome</keyword>
<evidence type="ECO:0000313" key="3">
    <source>
        <dbReference type="Proteomes" id="UP000182248"/>
    </source>
</evidence>
<feature type="domain" description="Methyltransferase" evidence="1">
    <location>
        <begin position="93"/>
        <end position="183"/>
    </location>
</feature>
<dbReference type="InterPro" id="IPR050508">
    <property type="entry name" value="Methyltransf_Superfamily"/>
</dbReference>
<dbReference type="PANTHER" id="PTHR42912">
    <property type="entry name" value="METHYLTRANSFERASE"/>
    <property type="match status" value="1"/>
</dbReference>
<evidence type="ECO:0000313" key="2">
    <source>
        <dbReference type="EMBL" id="SFW36482.1"/>
    </source>
</evidence>
<dbReference type="SUPFAM" id="SSF53335">
    <property type="entry name" value="S-adenosyl-L-methionine-dependent methyltransferases"/>
    <property type="match status" value="1"/>
</dbReference>
<organism evidence="2 3">
    <name type="scientific">Sinomicrobium oceani</name>
    <dbReference type="NCBI Taxonomy" id="1150368"/>
    <lineage>
        <taxon>Bacteria</taxon>
        <taxon>Pseudomonadati</taxon>
        <taxon>Bacteroidota</taxon>
        <taxon>Flavobacteriia</taxon>
        <taxon>Flavobacteriales</taxon>
        <taxon>Flavobacteriaceae</taxon>
        <taxon>Sinomicrobium</taxon>
    </lineage>
</organism>
<dbReference type="AlphaFoldDB" id="A0A1K1NLX9"/>
<reference evidence="2 3" key="1">
    <citation type="submission" date="2016-11" db="EMBL/GenBank/DDBJ databases">
        <authorList>
            <person name="Jaros S."/>
            <person name="Januszkiewicz K."/>
            <person name="Wedrychowicz H."/>
        </authorList>
    </citation>
    <scope>NUCLEOTIDE SEQUENCE [LARGE SCALE GENOMIC DNA]</scope>
    <source>
        <strain evidence="2 3">CGMCC 1.12145</strain>
    </source>
</reference>
<protein>
    <submittedName>
        <fullName evidence="2">Methyltransferase domain-containing protein</fullName>
    </submittedName>
</protein>
<dbReference type="InterPro" id="IPR041698">
    <property type="entry name" value="Methyltransf_25"/>
</dbReference>
<dbReference type="InterPro" id="IPR029063">
    <property type="entry name" value="SAM-dependent_MTases_sf"/>
</dbReference>
<dbReference type="GO" id="GO:0008168">
    <property type="term" value="F:methyltransferase activity"/>
    <property type="evidence" value="ECO:0007669"/>
    <property type="project" value="UniProtKB-KW"/>
</dbReference>
<evidence type="ECO:0000259" key="1">
    <source>
        <dbReference type="Pfam" id="PF13649"/>
    </source>
</evidence>
<dbReference type="Gene3D" id="3.40.50.150">
    <property type="entry name" value="Vaccinia Virus protein VP39"/>
    <property type="match status" value="1"/>
</dbReference>
<dbReference type="Proteomes" id="UP000182248">
    <property type="component" value="Unassembled WGS sequence"/>
</dbReference>
<accession>A0A1K1NLX9</accession>
<gene>
    <name evidence="2" type="ORF">SAMN02927921_01336</name>
</gene>
<dbReference type="GO" id="GO:0032259">
    <property type="term" value="P:methylation"/>
    <property type="evidence" value="ECO:0007669"/>
    <property type="project" value="UniProtKB-KW"/>
</dbReference>
<proteinExistence type="predicted"/>
<keyword evidence="2" id="KW-0808">Transferase</keyword>
<dbReference type="STRING" id="1150368.SAMN02927921_01336"/>
<name>A0A1K1NLX9_9FLAO</name>
<sequence length="271" mass="30841">MQADSDFENGSLKTCDYYSRNTKKHLQYRVLMKKKDIIGKALLDFQQGNYTEDIITETSISEEDTLPLPYFFRSYDEMPPIEQKALQLARGKVLDVGCGAGSHALYLQCEKKLEVTAIDTSPGAVEVCRERGVKQVLVQDVMQYDNEKFDTVLLLMNGLGICGRLKNISGFLNHLRTLLRPGGQILLDSSDIIYMFDGDDDGGRWIPSYPDYYGEIEFQMRYKKEQSNNFPWLYADYNTLQNAAISNGFGCELILEGAHYDYLARLQDIPG</sequence>